<sequence>MERWRDGCELGDAALCTAYARATATSGAPDEARALYERACDLGDAEGCDAAGLLGMPASIDDDAELLRRKGWFHRACALRHAPSCERVEALDRDRALGAELTACRGGQLDRCSLAVGALARHDPKAASELVGVVLKRSEAACRSSSEACDAIQEIHSFTGCGDYGVERCENRTSAEMGQRRKARALDARYHYLLLAECDRGVASSCRTLGSIVTGSSPERAEKLFLRACELGDASSCGQVFSVGSNYRDMGKEEIYEYLQMACTGGDHVSCLGVSKYWSARDPRLSESLRSRARELLEQGCPIGQPPGGWCSGDAILESLAELGMYAFVVDALRQACPRADDRSSCSSLVDVLGAPRDSWT</sequence>
<dbReference type="EMBL" id="CP114040">
    <property type="protein sequence ID" value="WAS95089.1"/>
    <property type="molecule type" value="Genomic_DNA"/>
</dbReference>
<proteinExistence type="predicted"/>
<evidence type="ECO:0000313" key="1">
    <source>
        <dbReference type="EMBL" id="WAS95089.1"/>
    </source>
</evidence>
<dbReference type="Proteomes" id="UP001164459">
    <property type="component" value="Chromosome"/>
</dbReference>
<dbReference type="Gene3D" id="1.25.40.10">
    <property type="entry name" value="Tetratricopeptide repeat domain"/>
    <property type="match status" value="1"/>
</dbReference>
<dbReference type="RefSeq" id="WP_269037421.1">
    <property type="nucleotide sequence ID" value="NZ_CP114040.1"/>
</dbReference>
<dbReference type="PANTHER" id="PTHR13891">
    <property type="entry name" value="CYTOCHROME C OXIDASE ASSEMBLY FACTOR 7"/>
    <property type="match status" value="1"/>
</dbReference>
<keyword evidence="2" id="KW-1185">Reference proteome</keyword>
<protein>
    <recommendedName>
        <fullName evidence="3">Beta-lactamase</fullName>
    </recommendedName>
</protein>
<organism evidence="1 2">
    <name type="scientific">Nannocystis punicea</name>
    <dbReference type="NCBI Taxonomy" id="2995304"/>
    <lineage>
        <taxon>Bacteria</taxon>
        <taxon>Pseudomonadati</taxon>
        <taxon>Myxococcota</taxon>
        <taxon>Polyangia</taxon>
        <taxon>Nannocystales</taxon>
        <taxon>Nannocystaceae</taxon>
        <taxon>Nannocystis</taxon>
    </lineage>
</organism>
<evidence type="ECO:0000313" key="2">
    <source>
        <dbReference type="Proteomes" id="UP001164459"/>
    </source>
</evidence>
<reference evidence="1" key="1">
    <citation type="submission" date="2022-11" db="EMBL/GenBank/DDBJ databases">
        <title>Minimal conservation of predation-associated metabolite biosynthetic gene clusters underscores biosynthetic potential of Myxococcota including descriptions for ten novel species: Archangium lansinium sp. nov., Myxococcus landrumus sp. nov., Nannocystis bai.</title>
        <authorList>
            <person name="Ahearne A."/>
            <person name="Stevens C."/>
            <person name="Dowd S."/>
        </authorList>
    </citation>
    <scope>NUCLEOTIDE SEQUENCE</scope>
    <source>
        <strain evidence="1">Fl3</strain>
    </source>
</reference>
<accession>A0ABY7H7S3</accession>
<dbReference type="InterPro" id="IPR011990">
    <property type="entry name" value="TPR-like_helical_dom_sf"/>
</dbReference>
<name>A0ABY7H7S3_9BACT</name>
<dbReference type="PANTHER" id="PTHR13891:SF1">
    <property type="entry name" value="CYTOCHROME C OXIDASE ASSEMBLY FACTOR 7"/>
    <property type="match status" value="1"/>
</dbReference>
<gene>
    <name evidence="1" type="ORF">O0S08_02920</name>
</gene>
<dbReference type="InterPro" id="IPR040239">
    <property type="entry name" value="HcpB-like"/>
</dbReference>
<evidence type="ECO:0008006" key="3">
    <source>
        <dbReference type="Google" id="ProtNLM"/>
    </source>
</evidence>